<evidence type="ECO:0000313" key="2">
    <source>
        <dbReference type="EMBL" id="KMS95801.1"/>
    </source>
</evidence>
<dbReference type="InterPro" id="IPR025659">
    <property type="entry name" value="Tubby-like_C"/>
</dbReference>
<dbReference type="OMA" id="PENCYFD"/>
<dbReference type="PANTHER" id="PTHR31087">
    <property type="match status" value="1"/>
</dbReference>
<dbReference type="EMBL" id="KQ090434">
    <property type="protein sequence ID" value="KMS95801.1"/>
    <property type="molecule type" value="Genomic_DNA"/>
</dbReference>
<reference evidence="2 3" key="1">
    <citation type="journal article" date="2014" name="Nature">
        <title>The genome of the recently domesticated crop plant sugar beet (Beta vulgaris).</title>
        <authorList>
            <person name="Dohm J.C."/>
            <person name="Minoche A.E."/>
            <person name="Holtgrawe D."/>
            <person name="Capella-Gutierrez S."/>
            <person name="Zakrzewski F."/>
            <person name="Tafer H."/>
            <person name="Rupp O."/>
            <person name="Sorensen T.R."/>
            <person name="Stracke R."/>
            <person name="Reinhardt R."/>
            <person name="Goesmann A."/>
            <person name="Kraft T."/>
            <person name="Schulz B."/>
            <person name="Stadler P.F."/>
            <person name="Schmidt T."/>
            <person name="Gabaldon T."/>
            <person name="Lehrach H."/>
            <person name="Weisshaar B."/>
            <person name="Himmelbauer H."/>
        </authorList>
    </citation>
    <scope>NUCLEOTIDE SEQUENCE [LARGE SCALE GENOMIC DNA]</scope>
    <source>
        <tissue evidence="2">Taproot</tissue>
    </source>
</reference>
<dbReference type="AlphaFoldDB" id="A0A0J8B481"/>
<dbReference type="PANTHER" id="PTHR31087:SF3">
    <property type="entry name" value="PROTEIN LURP-ONE-RELATED 6"/>
    <property type="match status" value="1"/>
</dbReference>
<dbReference type="OrthoDB" id="1916253at2759"/>
<keyword evidence="3" id="KW-1185">Reference proteome</keyword>
<organism evidence="2 3">
    <name type="scientific">Beta vulgaris subsp. vulgaris</name>
    <name type="common">Beet</name>
    <dbReference type="NCBI Taxonomy" id="3555"/>
    <lineage>
        <taxon>Eukaryota</taxon>
        <taxon>Viridiplantae</taxon>
        <taxon>Streptophyta</taxon>
        <taxon>Embryophyta</taxon>
        <taxon>Tracheophyta</taxon>
        <taxon>Spermatophyta</taxon>
        <taxon>Magnoliopsida</taxon>
        <taxon>eudicotyledons</taxon>
        <taxon>Gunneridae</taxon>
        <taxon>Pentapetalae</taxon>
        <taxon>Caryophyllales</taxon>
        <taxon>Chenopodiaceae</taxon>
        <taxon>Betoideae</taxon>
        <taxon>Beta</taxon>
    </lineage>
</organism>
<dbReference type="InterPro" id="IPR038595">
    <property type="entry name" value="LOR_sf"/>
</dbReference>
<dbReference type="Proteomes" id="UP000035740">
    <property type="component" value="Unassembled WGS sequence"/>
</dbReference>
<evidence type="ECO:0000256" key="1">
    <source>
        <dbReference type="ARBA" id="ARBA00005437"/>
    </source>
</evidence>
<accession>A0A0J8B481</accession>
<protein>
    <recommendedName>
        <fullName evidence="4">Protein LURP-one-related 6</fullName>
    </recommendedName>
</protein>
<dbReference type="Gene3D" id="2.40.160.200">
    <property type="entry name" value="LURP1-related"/>
    <property type="match status" value="1"/>
</dbReference>
<dbReference type="Gramene" id="KMS95801">
    <property type="protein sequence ID" value="KMS95801"/>
    <property type="gene ID" value="BVRB_005000"/>
</dbReference>
<gene>
    <name evidence="2" type="ORF">BVRB_005000</name>
</gene>
<dbReference type="InterPro" id="IPR007612">
    <property type="entry name" value="LOR"/>
</dbReference>
<evidence type="ECO:0008006" key="4">
    <source>
        <dbReference type="Google" id="ProtNLM"/>
    </source>
</evidence>
<dbReference type="KEGG" id="bvg:104883973"/>
<name>A0A0J8B481_BETVV</name>
<evidence type="ECO:0000313" key="3">
    <source>
        <dbReference type="Proteomes" id="UP000035740"/>
    </source>
</evidence>
<dbReference type="SUPFAM" id="SSF54518">
    <property type="entry name" value="Tubby C-terminal domain-like"/>
    <property type="match status" value="1"/>
</dbReference>
<proteinExistence type="inferred from homology"/>
<sequence>MAVSKPNYLMPIISKMYCSSSQVVLVVRRRPQVVGGGGFVVMNCSQRVVFQVDGCGILGKKGELILRDSDGDAILLIRQLKGGLVQALSIHKKWKGYYDYHGFQKSVFSVKEPNQNSCFPTSNSVKISAEPNYVGQSSDWNFEVKGYFPDKNCSIVDSLGNIIAQIGVKEEIEKAMTSKDVYHVIVQPGIDQAFVFGVIAVLDYIYHESTRC</sequence>
<dbReference type="Pfam" id="PF04525">
    <property type="entry name" value="LOR"/>
    <property type="match status" value="1"/>
</dbReference>
<dbReference type="eggNOG" id="ENOG502QSUY">
    <property type="taxonomic scope" value="Eukaryota"/>
</dbReference>
<comment type="similarity">
    <text evidence="1">Belongs to the LOR family.</text>
</comment>